<feature type="region of interest" description="Disordered" evidence="1">
    <location>
        <begin position="72"/>
        <end position="95"/>
    </location>
</feature>
<proteinExistence type="predicted"/>
<protein>
    <submittedName>
        <fullName evidence="2 3">Uncharacterized protein</fullName>
    </submittedName>
</protein>
<evidence type="ECO:0000313" key="4">
    <source>
        <dbReference type="Proteomes" id="UP000011715"/>
    </source>
</evidence>
<sequence length="339" mass="36737">MRKCRSGCVLIRRLYMPVLCERGEQLDPSEGFGVGKSRNGQSQDRVWGSLPSFASAHPDPTPIRLAGVEKTAHIGRSKRGIPDGRGERGGGSQPAQSDAVRLLWWGSCAAAAATSHRRDIMPYIQIPNPIEASASLFRGASHSSTAAIASYGHIDMHSVSPMLHLSNDLNPSIFFLSDAVPYFHGVARPKPVGRYRLYGPTNATTLTESVTDLSKHRPTVGVTPSPSFQLPRGSRLHLLHHVHRLASLTTHQQRDACVGLANEASGTSAVHGNFSDVGEIACFRNLSLLACCTYAAAPEFSHGWRSVVSSCSRPSHMLRWCPQPPPHFQLIELSATLEA</sequence>
<dbReference type="VEuPathDB" id="FungiDB:MAPG_04482"/>
<dbReference type="EMBL" id="GL876968">
    <property type="protein sequence ID" value="KLU85458.1"/>
    <property type="molecule type" value="Genomic_DNA"/>
</dbReference>
<reference evidence="4" key="1">
    <citation type="submission" date="2010-05" db="EMBL/GenBank/DDBJ databases">
        <title>The genome sequence of Magnaporthe poae strain ATCC 64411.</title>
        <authorList>
            <person name="Ma L.-J."/>
            <person name="Dead R."/>
            <person name="Young S."/>
            <person name="Zeng Q."/>
            <person name="Koehrsen M."/>
            <person name="Alvarado L."/>
            <person name="Berlin A."/>
            <person name="Chapman S.B."/>
            <person name="Chen Z."/>
            <person name="Freedman E."/>
            <person name="Gellesch M."/>
            <person name="Goldberg J."/>
            <person name="Griggs A."/>
            <person name="Gujja S."/>
            <person name="Heilman E.R."/>
            <person name="Heiman D."/>
            <person name="Hepburn T."/>
            <person name="Howarth C."/>
            <person name="Jen D."/>
            <person name="Larson L."/>
            <person name="Mehta T."/>
            <person name="Neiman D."/>
            <person name="Pearson M."/>
            <person name="Roberts A."/>
            <person name="Saif S."/>
            <person name="Shea T."/>
            <person name="Shenoy N."/>
            <person name="Sisk P."/>
            <person name="Stolte C."/>
            <person name="Sykes S."/>
            <person name="Walk T."/>
            <person name="White J."/>
            <person name="Yandava C."/>
            <person name="Haas B."/>
            <person name="Nusbaum C."/>
            <person name="Birren B."/>
        </authorList>
    </citation>
    <scope>NUCLEOTIDE SEQUENCE [LARGE SCALE GENOMIC DNA]</scope>
    <source>
        <strain evidence="4">ATCC 64411 / 73-15</strain>
    </source>
</reference>
<name>A0A0C4DWU9_MAGP6</name>
<reference evidence="3" key="4">
    <citation type="journal article" date="2015" name="G3 (Bethesda)">
        <title>Genome sequences of three phytopathogenic species of the Magnaporthaceae family of fungi.</title>
        <authorList>
            <person name="Okagaki L.H."/>
            <person name="Nunes C.C."/>
            <person name="Sailsbery J."/>
            <person name="Clay B."/>
            <person name="Brown D."/>
            <person name="John T."/>
            <person name="Oh Y."/>
            <person name="Young N."/>
            <person name="Fitzgerald M."/>
            <person name="Haas B.J."/>
            <person name="Zeng Q."/>
            <person name="Young S."/>
            <person name="Adiconis X."/>
            <person name="Fan L."/>
            <person name="Levin J.Z."/>
            <person name="Mitchell T.K."/>
            <person name="Okubara P.A."/>
            <person name="Farman M.L."/>
            <person name="Kohn L.M."/>
            <person name="Birren B."/>
            <person name="Ma L.-J."/>
            <person name="Dean R.A."/>
        </authorList>
    </citation>
    <scope>NUCLEOTIDE SEQUENCE</scope>
    <source>
        <strain evidence="3">ATCC 64411 / 73-15</strain>
    </source>
</reference>
<evidence type="ECO:0000313" key="3">
    <source>
        <dbReference type="EnsemblFungi" id="MAPG_04482T0"/>
    </source>
</evidence>
<evidence type="ECO:0000256" key="1">
    <source>
        <dbReference type="SAM" id="MobiDB-lite"/>
    </source>
</evidence>
<gene>
    <name evidence="2" type="ORF">MAPG_04482</name>
</gene>
<dbReference type="Proteomes" id="UP000011715">
    <property type="component" value="Unassembled WGS sequence"/>
</dbReference>
<reference evidence="2" key="3">
    <citation type="submission" date="2011-03" db="EMBL/GenBank/DDBJ databases">
        <title>Annotation of Magnaporthe poae ATCC 64411.</title>
        <authorList>
            <person name="Ma L.-J."/>
            <person name="Dead R."/>
            <person name="Young S.K."/>
            <person name="Zeng Q."/>
            <person name="Gargeya S."/>
            <person name="Fitzgerald M."/>
            <person name="Haas B."/>
            <person name="Abouelleil A."/>
            <person name="Alvarado L."/>
            <person name="Arachchi H.M."/>
            <person name="Berlin A."/>
            <person name="Brown A."/>
            <person name="Chapman S.B."/>
            <person name="Chen Z."/>
            <person name="Dunbar C."/>
            <person name="Freedman E."/>
            <person name="Gearin G."/>
            <person name="Gellesch M."/>
            <person name="Goldberg J."/>
            <person name="Griggs A."/>
            <person name="Gujja S."/>
            <person name="Heiman D."/>
            <person name="Howarth C."/>
            <person name="Larson L."/>
            <person name="Lui A."/>
            <person name="MacDonald P.J.P."/>
            <person name="Mehta T."/>
            <person name="Montmayeur A."/>
            <person name="Murphy C."/>
            <person name="Neiman D."/>
            <person name="Pearson M."/>
            <person name="Priest M."/>
            <person name="Roberts A."/>
            <person name="Saif S."/>
            <person name="Shea T."/>
            <person name="Shenoy N."/>
            <person name="Sisk P."/>
            <person name="Stolte C."/>
            <person name="Sykes S."/>
            <person name="Yandava C."/>
            <person name="Wortman J."/>
            <person name="Nusbaum C."/>
            <person name="Birren B."/>
        </authorList>
    </citation>
    <scope>NUCLEOTIDE SEQUENCE</scope>
    <source>
        <strain evidence="2">ATCC 64411</strain>
    </source>
</reference>
<dbReference type="AlphaFoldDB" id="A0A0C4DWU9"/>
<evidence type="ECO:0000313" key="2">
    <source>
        <dbReference type="EMBL" id="KLU85458.1"/>
    </source>
</evidence>
<dbReference type="EMBL" id="ADBL01001057">
    <property type="status" value="NOT_ANNOTATED_CDS"/>
    <property type="molecule type" value="Genomic_DNA"/>
</dbReference>
<reference evidence="2" key="2">
    <citation type="submission" date="2010-05" db="EMBL/GenBank/DDBJ databases">
        <title>The Genome Sequence of Magnaporthe poae strain ATCC 64411.</title>
        <authorList>
            <consortium name="The Broad Institute Genome Sequencing Platform"/>
            <consortium name="Broad Institute Genome Sequencing Center for Infectious Disease"/>
            <person name="Ma L.-J."/>
            <person name="Dead R."/>
            <person name="Young S."/>
            <person name="Zeng Q."/>
            <person name="Koehrsen M."/>
            <person name="Alvarado L."/>
            <person name="Berlin A."/>
            <person name="Chapman S.B."/>
            <person name="Chen Z."/>
            <person name="Freedman E."/>
            <person name="Gellesch M."/>
            <person name="Goldberg J."/>
            <person name="Griggs A."/>
            <person name="Gujja S."/>
            <person name="Heilman E.R."/>
            <person name="Heiman D."/>
            <person name="Hepburn T."/>
            <person name="Howarth C."/>
            <person name="Jen D."/>
            <person name="Larson L."/>
            <person name="Mehta T."/>
            <person name="Neiman D."/>
            <person name="Pearson M."/>
            <person name="Roberts A."/>
            <person name="Saif S."/>
            <person name="Shea T."/>
            <person name="Shenoy N."/>
            <person name="Sisk P."/>
            <person name="Stolte C."/>
            <person name="Sykes S."/>
            <person name="Walk T."/>
            <person name="White J."/>
            <person name="Yandava C."/>
            <person name="Haas B."/>
            <person name="Nusbaum C."/>
            <person name="Birren B."/>
        </authorList>
    </citation>
    <scope>NUCLEOTIDE SEQUENCE</scope>
    <source>
        <strain evidence="2">ATCC 64411</strain>
    </source>
</reference>
<accession>A0A0C4DWU9</accession>
<dbReference type="EnsemblFungi" id="MAPG_04482T0">
    <property type="protein sequence ID" value="MAPG_04482T0"/>
    <property type="gene ID" value="MAPG_04482"/>
</dbReference>
<keyword evidence="4" id="KW-1185">Reference proteome</keyword>
<organism evidence="3 4">
    <name type="scientific">Magnaporthiopsis poae (strain ATCC 64411 / 73-15)</name>
    <name type="common">Kentucky bluegrass fungus</name>
    <name type="synonym">Magnaporthe poae</name>
    <dbReference type="NCBI Taxonomy" id="644358"/>
    <lineage>
        <taxon>Eukaryota</taxon>
        <taxon>Fungi</taxon>
        <taxon>Dikarya</taxon>
        <taxon>Ascomycota</taxon>
        <taxon>Pezizomycotina</taxon>
        <taxon>Sordariomycetes</taxon>
        <taxon>Sordariomycetidae</taxon>
        <taxon>Magnaporthales</taxon>
        <taxon>Magnaporthaceae</taxon>
        <taxon>Magnaporthiopsis</taxon>
    </lineage>
</organism>
<reference evidence="3" key="5">
    <citation type="submission" date="2015-06" db="UniProtKB">
        <authorList>
            <consortium name="EnsemblFungi"/>
        </authorList>
    </citation>
    <scope>IDENTIFICATION</scope>
    <source>
        <strain evidence="3">ATCC 64411</strain>
    </source>
</reference>